<comment type="caution">
    <text evidence="3">The sequence shown here is derived from an EMBL/GenBank/DDBJ whole genome shotgun (WGS) entry which is preliminary data.</text>
</comment>
<feature type="domain" description="Phospholipid/glycerol acyltransferase" evidence="2">
    <location>
        <begin position="88"/>
        <end position="208"/>
    </location>
</feature>
<gene>
    <name evidence="3" type="ORF">AWB95_15910</name>
    <name evidence="4" type="ORF">CQY23_11150</name>
</gene>
<accession>A0A1X1RNM1</accession>
<reference evidence="3 5" key="1">
    <citation type="submission" date="2016-01" db="EMBL/GenBank/DDBJ databases">
        <title>The new phylogeny of the genus Mycobacterium.</title>
        <authorList>
            <person name="Tarcisio F."/>
            <person name="Conor M."/>
            <person name="Antonella G."/>
            <person name="Elisabetta G."/>
            <person name="Giulia F.S."/>
            <person name="Sara T."/>
            <person name="Anna F."/>
            <person name="Clotilde B."/>
            <person name="Roberto B."/>
            <person name="Veronica D.S."/>
            <person name="Fabio R."/>
            <person name="Monica P."/>
            <person name="Olivier J."/>
            <person name="Enrico T."/>
            <person name="Nicola S."/>
        </authorList>
    </citation>
    <scope>NUCLEOTIDE SEQUENCE [LARGE SCALE GENOMIC DNA]</scope>
    <source>
        <strain evidence="3 5">DSM 44243</strain>
    </source>
</reference>
<evidence type="ECO:0000313" key="5">
    <source>
        <dbReference type="Proteomes" id="UP000193907"/>
    </source>
</evidence>
<dbReference type="GO" id="GO:0016020">
    <property type="term" value="C:membrane"/>
    <property type="evidence" value="ECO:0007669"/>
    <property type="project" value="TreeGrafter"/>
</dbReference>
<protein>
    <submittedName>
        <fullName evidence="3">Glycerol acyltransferase</fullName>
    </submittedName>
</protein>
<evidence type="ECO:0000256" key="1">
    <source>
        <dbReference type="SAM" id="MobiDB-lite"/>
    </source>
</evidence>
<evidence type="ECO:0000313" key="6">
    <source>
        <dbReference type="Proteomes" id="UP000230971"/>
    </source>
</evidence>
<keyword evidence="3" id="KW-0012">Acyltransferase</keyword>
<dbReference type="GO" id="GO:0016746">
    <property type="term" value="F:acyltransferase activity"/>
    <property type="evidence" value="ECO:0007669"/>
    <property type="project" value="UniProtKB-KW"/>
</dbReference>
<dbReference type="InterPro" id="IPR002123">
    <property type="entry name" value="Plipid/glycerol_acylTrfase"/>
</dbReference>
<dbReference type="Proteomes" id="UP000230971">
    <property type="component" value="Unassembled WGS sequence"/>
</dbReference>
<keyword evidence="5" id="KW-1185">Reference proteome</keyword>
<evidence type="ECO:0000259" key="2">
    <source>
        <dbReference type="SMART" id="SM00563"/>
    </source>
</evidence>
<dbReference type="PIRSF" id="PIRSF016753">
    <property type="entry name" value="P_lipid/glycerol_ac_tran_prd"/>
    <property type="match status" value="1"/>
</dbReference>
<dbReference type="RefSeq" id="WP_062541436.1">
    <property type="nucleotide sequence ID" value="NZ_BBUN01000423.1"/>
</dbReference>
<dbReference type="OrthoDB" id="7056876at2"/>
<feature type="region of interest" description="Disordered" evidence="1">
    <location>
        <begin position="1"/>
        <end position="37"/>
    </location>
</feature>
<dbReference type="EMBL" id="PDKV01000011">
    <property type="protein sequence ID" value="PIB78975.1"/>
    <property type="molecule type" value="Genomic_DNA"/>
</dbReference>
<dbReference type="Proteomes" id="UP000193907">
    <property type="component" value="Unassembled WGS sequence"/>
</dbReference>
<keyword evidence="3" id="KW-0808">Transferase</keyword>
<dbReference type="PANTHER" id="PTHR22753:SF14">
    <property type="entry name" value="MONOACYLGLYCEROL_DIACYLGLYCEROL O-ACYLTRANSFERASE"/>
    <property type="match status" value="1"/>
</dbReference>
<dbReference type="SUPFAM" id="SSF69593">
    <property type="entry name" value="Glycerol-3-phosphate (1)-acyltransferase"/>
    <property type="match status" value="1"/>
</dbReference>
<evidence type="ECO:0000313" key="4">
    <source>
        <dbReference type="EMBL" id="PIB78975.1"/>
    </source>
</evidence>
<dbReference type="STRING" id="28045.AWB95_15910"/>
<dbReference type="Pfam" id="PF01553">
    <property type="entry name" value="Acyltransferase"/>
    <property type="match status" value="1"/>
</dbReference>
<name>A0A1X1RNM1_MYCCE</name>
<sequence length="311" mass="34638">MGTTDHRPAKVRRQARKQADQARAAMEDRRSGQQGGLSGWVARRAGRWDLSRQDEASLHRQKFFWNLLVDYWFRMEIDGWENVGEPPVLLVGIHSGAPFVWDAWTVGLQWWRRFGSERTLHGTAHDALMAIPGFGRFFRSMGVLPAAPDAIATALAEGRDVALWPGGEVDSLRPWSERDRANLAGRKGFVKMAIRAGVPIVPIATVGGADAMPVLIRGDKLSHALRLDKLLRLKVFPLAVSLPWGIAPAALPQLPLPAKIRTRFMPPVELDHDPARADDDAYVDAKYREVQDSIQRGVDALTRKRALPLFG</sequence>
<dbReference type="SMART" id="SM00563">
    <property type="entry name" value="PlsC"/>
    <property type="match status" value="1"/>
</dbReference>
<dbReference type="CDD" id="cd07987">
    <property type="entry name" value="LPLAT_MGAT-like"/>
    <property type="match status" value="1"/>
</dbReference>
<organism evidence="3 5">
    <name type="scientific">Mycobacterium celatum</name>
    <dbReference type="NCBI Taxonomy" id="28045"/>
    <lineage>
        <taxon>Bacteria</taxon>
        <taxon>Bacillati</taxon>
        <taxon>Actinomycetota</taxon>
        <taxon>Actinomycetes</taxon>
        <taxon>Mycobacteriales</taxon>
        <taxon>Mycobacteriaceae</taxon>
        <taxon>Mycobacterium</taxon>
    </lineage>
</organism>
<dbReference type="AlphaFoldDB" id="A0A1X1RNM1"/>
<reference evidence="4 6" key="2">
    <citation type="journal article" date="2017" name="Infect. Genet. Evol.">
        <title>The new phylogeny of the genus Mycobacterium: The old and the news.</title>
        <authorList>
            <person name="Tortoli E."/>
            <person name="Fedrizzi T."/>
            <person name="Meehan C.J."/>
            <person name="Trovato A."/>
            <person name="Grottola A."/>
            <person name="Giacobazzi E."/>
            <person name="Serpini G.F."/>
            <person name="Tagliazucchi S."/>
            <person name="Fabio A."/>
            <person name="Bettua C."/>
            <person name="Bertorelli R."/>
            <person name="Frascaro F."/>
            <person name="De Sanctis V."/>
            <person name="Pecorari M."/>
            <person name="Jousson O."/>
            <person name="Segata N."/>
            <person name="Cirillo D.M."/>
        </authorList>
    </citation>
    <scope>NUCLEOTIDE SEQUENCE [LARGE SCALE GENOMIC DNA]</scope>
    <source>
        <strain evidence="4 6">NCTC 12882</strain>
    </source>
</reference>
<dbReference type="InterPro" id="IPR016676">
    <property type="entry name" value="P_lipid/glycerol_AcTrfase_prd"/>
</dbReference>
<feature type="compositionally biased region" description="Basic and acidic residues" evidence="1">
    <location>
        <begin position="17"/>
        <end position="31"/>
    </location>
</feature>
<proteinExistence type="predicted"/>
<evidence type="ECO:0000313" key="3">
    <source>
        <dbReference type="EMBL" id="ORV10367.1"/>
    </source>
</evidence>
<dbReference type="EMBL" id="LQOM01000035">
    <property type="protein sequence ID" value="ORV10367.1"/>
    <property type="molecule type" value="Genomic_DNA"/>
</dbReference>
<dbReference type="PANTHER" id="PTHR22753">
    <property type="entry name" value="TRANSMEMBRANE PROTEIN 68"/>
    <property type="match status" value="1"/>
</dbReference>